<keyword evidence="7 13" id="KW-0500">Molybdenum</keyword>
<keyword evidence="9 13" id="KW-0479">Metal-binding</keyword>
<dbReference type="GO" id="GO:0005829">
    <property type="term" value="C:cytosol"/>
    <property type="evidence" value="ECO:0007669"/>
    <property type="project" value="TreeGrafter"/>
</dbReference>
<dbReference type="InterPro" id="IPR038987">
    <property type="entry name" value="MoeA-like"/>
</dbReference>
<evidence type="ECO:0000256" key="8">
    <source>
        <dbReference type="ARBA" id="ARBA00022679"/>
    </source>
</evidence>
<reference evidence="15" key="1">
    <citation type="submission" date="2022-09" db="EMBL/GenBank/DDBJ databases">
        <title>Complete Genomes of Fervidibacillus albus and Fervidibacillus halotolerans isolated from tidal flat sediments.</title>
        <authorList>
            <person name="Kwon K.K."/>
            <person name="Yang S.-H."/>
            <person name="Park M.J."/>
            <person name="Oh H.-M."/>
        </authorList>
    </citation>
    <scope>NUCLEOTIDE SEQUENCE</scope>
    <source>
        <strain evidence="15">MEBiC13591</strain>
    </source>
</reference>
<comment type="catalytic activity">
    <reaction evidence="12">
        <text>adenylyl-molybdopterin + molybdate = Mo-molybdopterin + AMP + H(+)</text>
        <dbReference type="Rhea" id="RHEA:35047"/>
        <dbReference type="ChEBI" id="CHEBI:15378"/>
        <dbReference type="ChEBI" id="CHEBI:36264"/>
        <dbReference type="ChEBI" id="CHEBI:62727"/>
        <dbReference type="ChEBI" id="CHEBI:71302"/>
        <dbReference type="ChEBI" id="CHEBI:456215"/>
        <dbReference type="EC" id="2.10.1.1"/>
    </reaction>
</comment>
<organism evidence="15 16">
    <name type="scientific">Fervidibacillus albus</name>
    <dbReference type="NCBI Taxonomy" id="2980026"/>
    <lineage>
        <taxon>Bacteria</taxon>
        <taxon>Bacillati</taxon>
        <taxon>Bacillota</taxon>
        <taxon>Bacilli</taxon>
        <taxon>Bacillales</taxon>
        <taxon>Bacillaceae</taxon>
        <taxon>Fervidibacillus</taxon>
    </lineage>
</organism>
<dbReference type="InterPro" id="IPR001453">
    <property type="entry name" value="MoaB/Mog_dom"/>
</dbReference>
<sequence length="422" mass="45908">MLERRKPITVSEAVRRVMQYKKKGTVEFVPIEQSYGRTLGQDLIATHDVPFFDRSPYDGYAIVAEDTEHASRNQPVCLEVVGKIGAGSVFQKEMQPGQAVRIMTGAAIPTGANAVIMLELVEEVALNDKTYIHVKHKMKPGDNISSIGEDTKKGTVLSEKGSVINPGITALLATFGYRQVPVGKKPTIGIIATGSELLDITDPLQPGKIRNSNAYMITAQIERAGGVPMYFGQFTDQLDLCYEQVADTLDKVDFLITTGGVSVGDYDYLPEIYRKLGANVLFNKIGMRPGSVTTVAQLNGKLLFGLSGNPSACYVGFELFVRPIIRTFLHAKKPFAKKTVAELGSDFSKPNPFTRFVRGSLSLHQGKLICHPVGLDKSNVVSSLANTNVLIVLPGGTKGYTKGTTVTVILLEDQEGTEEMEF</sequence>
<dbReference type="Gene3D" id="2.170.190.11">
    <property type="entry name" value="Molybdopterin biosynthesis moea protein, domain 3"/>
    <property type="match status" value="1"/>
</dbReference>
<dbReference type="GO" id="GO:0061599">
    <property type="term" value="F:molybdopterin molybdotransferase activity"/>
    <property type="evidence" value="ECO:0007669"/>
    <property type="project" value="UniProtKB-UniRule"/>
</dbReference>
<evidence type="ECO:0000256" key="11">
    <source>
        <dbReference type="ARBA" id="ARBA00023150"/>
    </source>
</evidence>
<feature type="domain" description="MoaB/Mog" evidence="14">
    <location>
        <begin position="189"/>
        <end position="327"/>
    </location>
</feature>
<dbReference type="FunFam" id="3.40.980.10:FF:000004">
    <property type="entry name" value="Molybdopterin molybdenumtransferase"/>
    <property type="match status" value="1"/>
</dbReference>
<evidence type="ECO:0000256" key="9">
    <source>
        <dbReference type="ARBA" id="ARBA00022723"/>
    </source>
</evidence>
<evidence type="ECO:0000256" key="1">
    <source>
        <dbReference type="ARBA" id="ARBA00001946"/>
    </source>
</evidence>
<evidence type="ECO:0000256" key="13">
    <source>
        <dbReference type="RuleBase" id="RU365090"/>
    </source>
</evidence>
<comment type="cofactor">
    <cofactor evidence="1 13">
        <name>Mg(2+)</name>
        <dbReference type="ChEBI" id="CHEBI:18420"/>
    </cofactor>
</comment>
<dbReference type="InterPro" id="IPR036688">
    <property type="entry name" value="MoeA_C_domain_IV_sf"/>
</dbReference>
<accession>A0A9E8LTP1</accession>
<dbReference type="PANTHER" id="PTHR10192:SF5">
    <property type="entry name" value="GEPHYRIN"/>
    <property type="match status" value="1"/>
</dbReference>
<protein>
    <recommendedName>
        <fullName evidence="6 13">Molybdopterin molybdenumtransferase</fullName>
        <ecNumber evidence="5 13">2.10.1.1</ecNumber>
    </recommendedName>
</protein>
<comment type="similarity">
    <text evidence="4 13">Belongs to the MoeA family.</text>
</comment>
<dbReference type="GO" id="GO:0006777">
    <property type="term" value="P:Mo-molybdopterin cofactor biosynthetic process"/>
    <property type="evidence" value="ECO:0007669"/>
    <property type="project" value="UniProtKB-UniRule"/>
</dbReference>
<dbReference type="FunFam" id="2.170.190.11:FF:000001">
    <property type="entry name" value="Molybdopterin molybdenumtransferase"/>
    <property type="match status" value="1"/>
</dbReference>
<dbReference type="AlphaFoldDB" id="A0A9E8LTP1"/>
<evidence type="ECO:0000256" key="12">
    <source>
        <dbReference type="ARBA" id="ARBA00047317"/>
    </source>
</evidence>
<dbReference type="SMART" id="SM00852">
    <property type="entry name" value="MoCF_biosynth"/>
    <property type="match status" value="1"/>
</dbReference>
<dbReference type="EMBL" id="CP106878">
    <property type="protein sequence ID" value="WAA09336.1"/>
    <property type="molecule type" value="Genomic_DNA"/>
</dbReference>
<evidence type="ECO:0000256" key="7">
    <source>
        <dbReference type="ARBA" id="ARBA00022505"/>
    </source>
</evidence>
<evidence type="ECO:0000256" key="2">
    <source>
        <dbReference type="ARBA" id="ARBA00002901"/>
    </source>
</evidence>
<dbReference type="GO" id="GO:0046872">
    <property type="term" value="F:metal ion binding"/>
    <property type="evidence" value="ECO:0007669"/>
    <property type="project" value="UniProtKB-UniRule"/>
</dbReference>
<evidence type="ECO:0000313" key="15">
    <source>
        <dbReference type="EMBL" id="WAA09336.1"/>
    </source>
</evidence>
<evidence type="ECO:0000256" key="10">
    <source>
        <dbReference type="ARBA" id="ARBA00022842"/>
    </source>
</evidence>
<evidence type="ECO:0000256" key="5">
    <source>
        <dbReference type="ARBA" id="ARBA00013269"/>
    </source>
</evidence>
<dbReference type="Gene3D" id="2.40.340.10">
    <property type="entry name" value="MoeA, C-terminal, domain IV"/>
    <property type="match status" value="1"/>
</dbReference>
<dbReference type="KEGG" id="faf:OE104_12310"/>
<gene>
    <name evidence="15" type="ORF">OE104_12310</name>
</gene>
<dbReference type="InterPro" id="IPR005111">
    <property type="entry name" value="MoeA_C_domain_IV"/>
</dbReference>
<comment type="function">
    <text evidence="2 13">Catalyzes the insertion of molybdate into adenylated molybdopterin with the concomitant release of AMP.</text>
</comment>
<keyword evidence="10 13" id="KW-0460">Magnesium</keyword>
<dbReference type="Gene3D" id="3.40.980.10">
    <property type="entry name" value="MoaB/Mog-like domain"/>
    <property type="match status" value="1"/>
</dbReference>
<keyword evidence="16" id="KW-1185">Reference proteome</keyword>
<evidence type="ECO:0000259" key="14">
    <source>
        <dbReference type="SMART" id="SM00852"/>
    </source>
</evidence>
<dbReference type="InterPro" id="IPR036135">
    <property type="entry name" value="MoeA_linker/N_sf"/>
</dbReference>
<dbReference type="CDD" id="cd00887">
    <property type="entry name" value="MoeA"/>
    <property type="match status" value="1"/>
</dbReference>
<dbReference type="Gene3D" id="3.90.105.10">
    <property type="entry name" value="Molybdopterin biosynthesis moea protein, domain 2"/>
    <property type="match status" value="1"/>
</dbReference>
<dbReference type="Proteomes" id="UP001164718">
    <property type="component" value="Chromosome"/>
</dbReference>
<name>A0A9E8LTP1_9BACI</name>
<dbReference type="Pfam" id="PF03453">
    <property type="entry name" value="MoeA_N"/>
    <property type="match status" value="1"/>
</dbReference>
<dbReference type="Pfam" id="PF03454">
    <property type="entry name" value="MoeA_C"/>
    <property type="match status" value="1"/>
</dbReference>
<dbReference type="PANTHER" id="PTHR10192">
    <property type="entry name" value="MOLYBDOPTERIN BIOSYNTHESIS PROTEIN"/>
    <property type="match status" value="1"/>
</dbReference>
<dbReference type="SUPFAM" id="SSF63882">
    <property type="entry name" value="MoeA N-terminal region -like"/>
    <property type="match status" value="1"/>
</dbReference>
<dbReference type="SUPFAM" id="SSF53218">
    <property type="entry name" value="Molybdenum cofactor biosynthesis proteins"/>
    <property type="match status" value="1"/>
</dbReference>
<proteinExistence type="inferred from homology"/>
<evidence type="ECO:0000256" key="3">
    <source>
        <dbReference type="ARBA" id="ARBA00005046"/>
    </source>
</evidence>
<keyword evidence="11 13" id="KW-0501">Molybdenum cofactor biosynthesis</keyword>
<dbReference type="InterPro" id="IPR005110">
    <property type="entry name" value="MoeA_linker/N"/>
</dbReference>
<dbReference type="InterPro" id="IPR036425">
    <property type="entry name" value="MoaB/Mog-like_dom_sf"/>
</dbReference>
<evidence type="ECO:0000256" key="4">
    <source>
        <dbReference type="ARBA" id="ARBA00010763"/>
    </source>
</evidence>
<dbReference type="SUPFAM" id="SSF63867">
    <property type="entry name" value="MoeA C-terminal domain-like"/>
    <property type="match status" value="1"/>
</dbReference>
<dbReference type="NCBIfam" id="TIGR00177">
    <property type="entry name" value="molyb_syn"/>
    <property type="match status" value="1"/>
</dbReference>
<dbReference type="Pfam" id="PF00994">
    <property type="entry name" value="MoCF_biosynth"/>
    <property type="match status" value="1"/>
</dbReference>
<keyword evidence="8 13" id="KW-0808">Transferase</keyword>
<dbReference type="EC" id="2.10.1.1" evidence="5 13"/>
<evidence type="ECO:0000313" key="16">
    <source>
        <dbReference type="Proteomes" id="UP001164718"/>
    </source>
</evidence>
<evidence type="ECO:0000256" key="6">
    <source>
        <dbReference type="ARBA" id="ARBA00021108"/>
    </source>
</evidence>
<dbReference type="NCBIfam" id="NF045515">
    <property type="entry name" value="Glp_gephyrin"/>
    <property type="match status" value="1"/>
</dbReference>
<comment type="pathway">
    <text evidence="3 13">Cofactor biosynthesis; molybdopterin biosynthesis.</text>
</comment>
<dbReference type="RefSeq" id="WP_275417118.1">
    <property type="nucleotide sequence ID" value="NZ_CP106878.1"/>
</dbReference>